<dbReference type="InterPro" id="IPR050844">
    <property type="entry name" value="Coatomer_complex_subunit"/>
</dbReference>
<dbReference type="InterPro" id="IPR019775">
    <property type="entry name" value="WD40_repeat_CS"/>
</dbReference>
<evidence type="ECO:0000256" key="3">
    <source>
        <dbReference type="PROSITE-ProRule" id="PRU00221"/>
    </source>
</evidence>
<reference evidence="5" key="1">
    <citation type="submission" date="2014-09" db="EMBL/GenBank/DDBJ databases">
        <title>Genome sequence of the luminous mushroom Mycena chlorophos for searching fungal bioluminescence genes.</title>
        <authorList>
            <person name="Tanaka Y."/>
            <person name="Kasuga D."/>
            <person name="Oba Y."/>
            <person name="Hase S."/>
            <person name="Sato K."/>
            <person name="Oba Y."/>
            <person name="Sakakibara Y."/>
        </authorList>
    </citation>
    <scope>NUCLEOTIDE SEQUENCE</scope>
</reference>
<evidence type="ECO:0000256" key="1">
    <source>
        <dbReference type="ARBA" id="ARBA00022574"/>
    </source>
</evidence>
<evidence type="ECO:0000313" key="5">
    <source>
        <dbReference type="EMBL" id="GAT45859.1"/>
    </source>
</evidence>
<dbReference type="SUPFAM" id="SSF50978">
    <property type="entry name" value="WD40 repeat-like"/>
    <property type="match status" value="1"/>
</dbReference>
<evidence type="ECO:0000256" key="4">
    <source>
        <dbReference type="SAM" id="MobiDB-lite"/>
    </source>
</evidence>
<evidence type="ECO:0000313" key="6">
    <source>
        <dbReference type="Proteomes" id="UP000815677"/>
    </source>
</evidence>
<organism evidence="5 6">
    <name type="scientific">Mycena chlorophos</name>
    <name type="common">Agaric fungus</name>
    <name type="synonym">Agaricus chlorophos</name>
    <dbReference type="NCBI Taxonomy" id="658473"/>
    <lineage>
        <taxon>Eukaryota</taxon>
        <taxon>Fungi</taxon>
        <taxon>Dikarya</taxon>
        <taxon>Basidiomycota</taxon>
        <taxon>Agaricomycotina</taxon>
        <taxon>Agaricomycetes</taxon>
        <taxon>Agaricomycetidae</taxon>
        <taxon>Agaricales</taxon>
        <taxon>Marasmiineae</taxon>
        <taxon>Mycenaceae</taxon>
        <taxon>Mycena</taxon>
    </lineage>
</organism>
<keyword evidence="1 3" id="KW-0853">WD repeat</keyword>
<dbReference type="PANTHER" id="PTHR19876:SF1">
    <property type="entry name" value="COATOMER SUBUNIT ALPHA"/>
    <property type="match status" value="1"/>
</dbReference>
<dbReference type="EMBL" id="DF841767">
    <property type="protein sequence ID" value="GAT45859.1"/>
    <property type="molecule type" value="Genomic_DNA"/>
</dbReference>
<protein>
    <submittedName>
        <fullName evidence="5">Coatomer subunit alpha-2</fullName>
    </submittedName>
</protein>
<sequence>MLASSHLVASTSVALLDDVTRHILLATTSSGATSGGRTPQSESCASGRALQEEPRENPRRNVLTLGVLVRTPLADAQLQRRARLRARRFVALNKTLKYVYVTFVDFIFMSLVARQSFCASPAMSTKSESKSTHVKGLALHPTQRLLAATLHNGSIQLWNVLIDRCEEYGEPFWAVNSHPSRALLASGGKDKSNCTKKCPGLSLAPLTRPCAFGASVETRPTKAPVLETSDRSTRSPLSSTSSKGTTVASTMPCSTLSLSSFRPPTTARLERYQGLRGQLVPRSLQHCLDGRVPLKHELIVSCGEDKTVRVWDLAKGTTFRRENDRFWILASHATLNLSAAGDDPGLIVFKLERERPAFTLHQESLSYIRDKYVRSYDFNTGADFGLLSVRKCRTRCPHHRPVGQWLVQAHRPATTSAG</sequence>
<accession>A0ABQ0L3X2</accession>
<dbReference type="Gene3D" id="2.130.10.10">
    <property type="entry name" value="YVTN repeat-like/Quinoprotein amine dehydrogenase"/>
    <property type="match status" value="2"/>
</dbReference>
<evidence type="ECO:0000256" key="2">
    <source>
        <dbReference type="ARBA" id="ARBA00022737"/>
    </source>
</evidence>
<proteinExistence type="predicted"/>
<dbReference type="Proteomes" id="UP000815677">
    <property type="component" value="Unassembled WGS sequence"/>
</dbReference>
<feature type="repeat" description="WD" evidence="3">
    <location>
        <begin position="298"/>
        <end position="321"/>
    </location>
</feature>
<dbReference type="PROSITE" id="PS00678">
    <property type="entry name" value="WD_REPEATS_1"/>
    <property type="match status" value="1"/>
</dbReference>
<feature type="region of interest" description="Disordered" evidence="4">
    <location>
        <begin position="30"/>
        <end position="56"/>
    </location>
</feature>
<feature type="region of interest" description="Disordered" evidence="4">
    <location>
        <begin position="221"/>
        <end position="251"/>
    </location>
</feature>
<name>A0ABQ0L3X2_MYCCL</name>
<dbReference type="Pfam" id="PF00400">
    <property type="entry name" value="WD40"/>
    <property type="match status" value="2"/>
</dbReference>
<dbReference type="PANTHER" id="PTHR19876">
    <property type="entry name" value="COATOMER"/>
    <property type="match status" value="1"/>
</dbReference>
<keyword evidence="2" id="KW-0677">Repeat</keyword>
<dbReference type="SMART" id="SM00320">
    <property type="entry name" value="WD40"/>
    <property type="match status" value="2"/>
</dbReference>
<feature type="compositionally biased region" description="Low complexity" evidence="4">
    <location>
        <begin position="234"/>
        <end position="246"/>
    </location>
</feature>
<dbReference type="PROSITE" id="PS50082">
    <property type="entry name" value="WD_REPEATS_2"/>
    <property type="match status" value="1"/>
</dbReference>
<dbReference type="InterPro" id="IPR015943">
    <property type="entry name" value="WD40/YVTN_repeat-like_dom_sf"/>
</dbReference>
<keyword evidence="6" id="KW-1185">Reference proteome</keyword>
<gene>
    <name evidence="5" type="ORF">MCHLO_03410</name>
</gene>
<dbReference type="InterPro" id="IPR001680">
    <property type="entry name" value="WD40_rpt"/>
</dbReference>
<dbReference type="InterPro" id="IPR036322">
    <property type="entry name" value="WD40_repeat_dom_sf"/>
</dbReference>